<sequence length="322" mass="35963">MDRLQKNQMDFINLRLGTFIHFNSATVQFQDSDIIDWEFDHENSGAPRCYPFDEKGWNPAELNCCEWAAIAKSAGCRFAALTTKHHEGFALWPSAYSEHCVKNAACKRDVVREFLEAFRASGITAGLYFSILDLTAGIGRKACTAEHKKLIKGQITELLTQYGEIPFLIVDGWNAPWGGPSYEMLPFEELDCLVKSLQPDCLFMNIGCSQGLQGTDVVFYENAAGQEADECFAGPGVSCNKLTGTWFWRKEDPVTEPAGAEWALQKMREYFPRNINFMLNISPNPTGKVDANLAEAFEAVGKRVVLPPPLTSLPDGWLKRQG</sequence>
<dbReference type="AlphaFoldDB" id="A0A2K4ZLY9"/>
<dbReference type="GO" id="GO:0016139">
    <property type="term" value="P:glycoside catabolic process"/>
    <property type="evidence" value="ECO:0007669"/>
    <property type="project" value="TreeGrafter"/>
</dbReference>
<dbReference type="EC" id="3.2.1.51" evidence="2"/>
<keyword evidence="5" id="KW-0326">Glycosidase</keyword>
<dbReference type="InterPro" id="IPR000933">
    <property type="entry name" value="Glyco_hydro_29"/>
</dbReference>
<dbReference type="SMART" id="SM00812">
    <property type="entry name" value="Alpha_L_fucos"/>
    <property type="match status" value="1"/>
</dbReference>
<protein>
    <recommendedName>
        <fullName evidence="2">alpha-L-fucosidase</fullName>
        <ecNumber evidence="2">3.2.1.51</ecNumber>
    </recommendedName>
</protein>
<comment type="similarity">
    <text evidence="1">Belongs to the glycosyl hydrolase 29 family.</text>
</comment>
<dbReference type="EMBL" id="OFSM01000026">
    <property type="protein sequence ID" value="SOY31499.1"/>
    <property type="molecule type" value="Genomic_DNA"/>
</dbReference>
<dbReference type="RefSeq" id="WP_103241483.1">
    <property type="nucleotide sequence ID" value="NZ_JANJZD010000026.1"/>
</dbReference>
<evidence type="ECO:0000256" key="2">
    <source>
        <dbReference type="ARBA" id="ARBA00012662"/>
    </source>
</evidence>
<gene>
    <name evidence="7" type="ORF">AMURIS_04243</name>
</gene>
<dbReference type="Proteomes" id="UP000236311">
    <property type="component" value="Unassembled WGS sequence"/>
</dbReference>
<evidence type="ECO:0000256" key="5">
    <source>
        <dbReference type="ARBA" id="ARBA00023295"/>
    </source>
</evidence>
<dbReference type="OrthoDB" id="107551at2"/>
<evidence type="ECO:0000256" key="3">
    <source>
        <dbReference type="ARBA" id="ARBA00022729"/>
    </source>
</evidence>
<dbReference type="GO" id="GO:0005764">
    <property type="term" value="C:lysosome"/>
    <property type="evidence" value="ECO:0007669"/>
    <property type="project" value="TreeGrafter"/>
</dbReference>
<dbReference type="SUPFAM" id="SSF51445">
    <property type="entry name" value="(Trans)glycosidases"/>
    <property type="match status" value="1"/>
</dbReference>
<dbReference type="GO" id="GO:0004560">
    <property type="term" value="F:alpha-L-fucosidase activity"/>
    <property type="evidence" value="ECO:0007669"/>
    <property type="project" value="InterPro"/>
</dbReference>
<organism evidence="7 8">
    <name type="scientific">Acetatifactor muris</name>
    <dbReference type="NCBI Taxonomy" id="879566"/>
    <lineage>
        <taxon>Bacteria</taxon>
        <taxon>Bacillati</taxon>
        <taxon>Bacillota</taxon>
        <taxon>Clostridia</taxon>
        <taxon>Lachnospirales</taxon>
        <taxon>Lachnospiraceae</taxon>
        <taxon>Acetatifactor</taxon>
    </lineage>
</organism>
<evidence type="ECO:0000313" key="8">
    <source>
        <dbReference type="Proteomes" id="UP000236311"/>
    </source>
</evidence>
<reference evidence="7 8" key="1">
    <citation type="submission" date="2018-01" db="EMBL/GenBank/DDBJ databases">
        <authorList>
            <person name="Gaut B.S."/>
            <person name="Morton B.R."/>
            <person name="Clegg M.T."/>
            <person name="Duvall M.R."/>
        </authorList>
    </citation>
    <scope>NUCLEOTIDE SEQUENCE [LARGE SCALE GENOMIC DNA]</scope>
    <source>
        <strain evidence="7">GP69</strain>
    </source>
</reference>
<dbReference type="InterPro" id="IPR057739">
    <property type="entry name" value="Glyco_hydro_29_N"/>
</dbReference>
<keyword evidence="3" id="KW-0732">Signal</keyword>
<evidence type="ECO:0000256" key="4">
    <source>
        <dbReference type="ARBA" id="ARBA00022801"/>
    </source>
</evidence>
<dbReference type="Gene3D" id="3.20.20.80">
    <property type="entry name" value="Glycosidases"/>
    <property type="match status" value="1"/>
</dbReference>
<proteinExistence type="inferred from homology"/>
<evidence type="ECO:0000313" key="7">
    <source>
        <dbReference type="EMBL" id="SOY31499.1"/>
    </source>
</evidence>
<dbReference type="PANTHER" id="PTHR10030:SF37">
    <property type="entry name" value="ALPHA-L-FUCOSIDASE-RELATED"/>
    <property type="match status" value="1"/>
</dbReference>
<dbReference type="InterPro" id="IPR017853">
    <property type="entry name" value="GH"/>
</dbReference>
<dbReference type="GO" id="GO:0006004">
    <property type="term" value="P:fucose metabolic process"/>
    <property type="evidence" value="ECO:0007669"/>
    <property type="project" value="TreeGrafter"/>
</dbReference>
<evidence type="ECO:0000256" key="1">
    <source>
        <dbReference type="ARBA" id="ARBA00007951"/>
    </source>
</evidence>
<accession>A0A2K4ZLY9</accession>
<name>A0A2K4ZLY9_9FIRM</name>
<dbReference type="Pfam" id="PF01120">
    <property type="entry name" value="Alpha_L_fucos"/>
    <property type="match status" value="1"/>
</dbReference>
<feature type="domain" description="Glycoside hydrolase family 29 N-terminal" evidence="6">
    <location>
        <begin position="8"/>
        <end position="302"/>
    </location>
</feature>
<keyword evidence="4" id="KW-0378">Hydrolase</keyword>
<evidence type="ECO:0000259" key="6">
    <source>
        <dbReference type="Pfam" id="PF01120"/>
    </source>
</evidence>
<dbReference type="PANTHER" id="PTHR10030">
    <property type="entry name" value="ALPHA-L-FUCOSIDASE"/>
    <property type="match status" value="1"/>
</dbReference>
<keyword evidence="8" id="KW-1185">Reference proteome</keyword>